<dbReference type="GeneID" id="87864175"/>
<reference evidence="2" key="2">
    <citation type="submission" date="2023-06" db="EMBL/GenBank/DDBJ databases">
        <authorList>
            <consortium name="Lawrence Berkeley National Laboratory"/>
            <person name="Haridas S."/>
            <person name="Hensen N."/>
            <person name="Bonometti L."/>
            <person name="Westerberg I."/>
            <person name="Brannstrom I.O."/>
            <person name="Guillou S."/>
            <person name="Cros-Aarteil S."/>
            <person name="Calhoun S."/>
            <person name="Kuo A."/>
            <person name="Mondo S."/>
            <person name="Pangilinan J."/>
            <person name="Riley R."/>
            <person name="Labutti K."/>
            <person name="Andreopoulos B."/>
            <person name="Lipzen A."/>
            <person name="Chen C."/>
            <person name="Yanf M."/>
            <person name="Daum C."/>
            <person name="Ng V."/>
            <person name="Clum A."/>
            <person name="Steindorff A."/>
            <person name="Ohm R."/>
            <person name="Martin F."/>
            <person name="Silar P."/>
            <person name="Natvig D."/>
            <person name="Lalanne C."/>
            <person name="Gautier V."/>
            <person name="Ament-Velasquez S.L."/>
            <person name="Kruys A."/>
            <person name="Hutchinson M.I."/>
            <person name="Powell A.J."/>
            <person name="Barry K."/>
            <person name="Miller A.N."/>
            <person name="Grigoriev I.V."/>
            <person name="Debuchy R."/>
            <person name="Gladieux P."/>
            <person name="Thoren M.H."/>
            <person name="Johannesson H."/>
        </authorList>
    </citation>
    <scope>NUCLEOTIDE SEQUENCE</scope>
    <source>
        <strain evidence="2">CBS 560.94</strain>
    </source>
</reference>
<proteinExistence type="predicted"/>
<dbReference type="RefSeq" id="XP_062680675.1">
    <property type="nucleotide sequence ID" value="XM_062827021.1"/>
</dbReference>
<evidence type="ECO:0000313" key="3">
    <source>
        <dbReference type="Proteomes" id="UP001278500"/>
    </source>
</evidence>
<sequence>MEDYRCGRRAPIAEQGSNLAGRITGTRRITHHGSKTSKGRKKPLATPIRTAEPNEMHYTDDKGVEHSIYFPQPIRTAEPNEMTYTDDKGVEHSIYLPQGTMHTAYGHLQNKRWDELAKFEPYSKYTPTSPPLTDLS</sequence>
<dbReference type="Proteomes" id="UP001278500">
    <property type="component" value="Unassembled WGS sequence"/>
</dbReference>
<dbReference type="EMBL" id="JAUEPP010000005">
    <property type="protein sequence ID" value="KAK3342882.1"/>
    <property type="molecule type" value="Genomic_DNA"/>
</dbReference>
<protein>
    <submittedName>
        <fullName evidence="2">Uncharacterized protein</fullName>
    </submittedName>
</protein>
<dbReference type="AlphaFoldDB" id="A0AAE0MRZ4"/>
<name>A0AAE0MRZ4_9PEZI</name>
<keyword evidence="3" id="KW-1185">Reference proteome</keyword>
<reference evidence="2" key="1">
    <citation type="journal article" date="2023" name="Mol. Phylogenet. Evol.">
        <title>Genome-scale phylogeny and comparative genomics of the fungal order Sordariales.</title>
        <authorList>
            <person name="Hensen N."/>
            <person name="Bonometti L."/>
            <person name="Westerberg I."/>
            <person name="Brannstrom I.O."/>
            <person name="Guillou S."/>
            <person name="Cros-Aarteil S."/>
            <person name="Calhoun S."/>
            <person name="Haridas S."/>
            <person name="Kuo A."/>
            <person name="Mondo S."/>
            <person name="Pangilinan J."/>
            <person name="Riley R."/>
            <person name="LaButti K."/>
            <person name="Andreopoulos B."/>
            <person name="Lipzen A."/>
            <person name="Chen C."/>
            <person name="Yan M."/>
            <person name="Daum C."/>
            <person name="Ng V."/>
            <person name="Clum A."/>
            <person name="Steindorff A."/>
            <person name="Ohm R.A."/>
            <person name="Martin F."/>
            <person name="Silar P."/>
            <person name="Natvig D.O."/>
            <person name="Lalanne C."/>
            <person name="Gautier V."/>
            <person name="Ament-Velasquez S.L."/>
            <person name="Kruys A."/>
            <person name="Hutchinson M.I."/>
            <person name="Powell A.J."/>
            <person name="Barry K."/>
            <person name="Miller A.N."/>
            <person name="Grigoriev I.V."/>
            <person name="Debuchy R."/>
            <person name="Gladieux P."/>
            <person name="Hiltunen Thoren M."/>
            <person name="Johannesson H."/>
        </authorList>
    </citation>
    <scope>NUCLEOTIDE SEQUENCE</scope>
    <source>
        <strain evidence="2">CBS 560.94</strain>
    </source>
</reference>
<feature type="region of interest" description="Disordered" evidence="1">
    <location>
        <begin position="1"/>
        <end position="50"/>
    </location>
</feature>
<evidence type="ECO:0000313" key="2">
    <source>
        <dbReference type="EMBL" id="KAK3342882.1"/>
    </source>
</evidence>
<accession>A0AAE0MRZ4</accession>
<gene>
    <name evidence="2" type="ORF">B0H65DRAFT_469635</name>
</gene>
<comment type="caution">
    <text evidence="2">The sequence shown here is derived from an EMBL/GenBank/DDBJ whole genome shotgun (WGS) entry which is preliminary data.</text>
</comment>
<feature type="compositionally biased region" description="Basic residues" evidence="1">
    <location>
        <begin position="28"/>
        <end position="43"/>
    </location>
</feature>
<organism evidence="2 3">
    <name type="scientific">Neurospora tetraspora</name>
    <dbReference type="NCBI Taxonomy" id="94610"/>
    <lineage>
        <taxon>Eukaryota</taxon>
        <taxon>Fungi</taxon>
        <taxon>Dikarya</taxon>
        <taxon>Ascomycota</taxon>
        <taxon>Pezizomycotina</taxon>
        <taxon>Sordariomycetes</taxon>
        <taxon>Sordariomycetidae</taxon>
        <taxon>Sordariales</taxon>
        <taxon>Sordariaceae</taxon>
        <taxon>Neurospora</taxon>
    </lineage>
</organism>
<evidence type="ECO:0000256" key="1">
    <source>
        <dbReference type="SAM" id="MobiDB-lite"/>
    </source>
</evidence>